<sequence length="58" mass="5824">GGDMAVLEACAVAQSALEFGAVQLRCGTKALRGYLVLLGLRHNMCLSCAAALGPCSAA</sequence>
<proteinExistence type="predicted"/>
<gene>
    <name evidence="1" type="ORF">PanWU01x14_178560</name>
</gene>
<name>A0A2P5C702_PARAD</name>
<protein>
    <submittedName>
        <fullName evidence="1">Uncharacterized protein</fullName>
    </submittedName>
</protein>
<dbReference type="Proteomes" id="UP000237105">
    <property type="component" value="Unassembled WGS sequence"/>
</dbReference>
<dbReference type="AlphaFoldDB" id="A0A2P5C702"/>
<dbReference type="EMBL" id="JXTB01000167">
    <property type="protein sequence ID" value="PON56813.1"/>
    <property type="molecule type" value="Genomic_DNA"/>
</dbReference>
<feature type="non-terminal residue" evidence="1">
    <location>
        <position position="1"/>
    </location>
</feature>
<keyword evidence="2" id="KW-1185">Reference proteome</keyword>
<organism evidence="1 2">
    <name type="scientific">Parasponia andersonii</name>
    <name type="common">Sponia andersonii</name>
    <dbReference type="NCBI Taxonomy" id="3476"/>
    <lineage>
        <taxon>Eukaryota</taxon>
        <taxon>Viridiplantae</taxon>
        <taxon>Streptophyta</taxon>
        <taxon>Embryophyta</taxon>
        <taxon>Tracheophyta</taxon>
        <taxon>Spermatophyta</taxon>
        <taxon>Magnoliopsida</taxon>
        <taxon>eudicotyledons</taxon>
        <taxon>Gunneridae</taxon>
        <taxon>Pentapetalae</taxon>
        <taxon>rosids</taxon>
        <taxon>fabids</taxon>
        <taxon>Rosales</taxon>
        <taxon>Cannabaceae</taxon>
        <taxon>Parasponia</taxon>
    </lineage>
</organism>
<reference evidence="2" key="1">
    <citation type="submission" date="2016-06" db="EMBL/GenBank/DDBJ databases">
        <title>Parallel loss of symbiosis genes in relatives of nitrogen-fixing non-legume Parasponia.</title>
        <authorList>
            <person name="Van Velzen R."/>
            <person name="Holmer R."/>
            <person name="Bu F."/>
            <person name="Rutten L."/>
            <person name="Van Zeijl A."/>
            <person name="Liu W."/>
            <person name="Santuari L."/>
            <person name="Cao Q."/>
            <person name="Sharma T."/>
            <person name="Shen D."/>
            <person name="Roswanjaya Y."/>
            <person name="Wardhani T."/>
            <person name="Kalhor M.S."/>
            <person name="Jansen J."/>
            <person name="Van den Hoogen J."/>
            <person name="Gungor B."/>
            <person name="Hartog M."/>
            <person name="Hontelez J."/>
            <person name="Verver J."/>
            <person name="Yang W.-C."/>
            <person name="Schijlen E."/>
            <person name="Repin R."/>
            <person name="Schilthuizen M."/>
            <person name="Schranz E."/>
            <person name="Heidstra R."/>
            <person name="Miyata K."/>
            <person name="Fedorova E."/>
            <person name="Kohlen W."/>
            <person name="Bisseling T."/>
            <person name="Smit S."/>
            <person name="Geurts R."/>
        </authorList>
    </citation>
    <scope>NUCLEOTIDE SEQUENCE [LARGE SCALE GENOMIC DNA]</scope>
    <source>
        <strain evidence="2">cv. WU1-14</strain>
    </source>
</reference>
<evidence type="ECO:0000313" key="1">
    <source>
        <dbReference type="EMBL" id="PON56813.1"/>
    </source>
</evidence>
<accession>A0A2P5C702</accession>
<evidence type="ECO:0000313" key="2">
    <source>
        <dbReference type="Proteomes" id="UP000237105"/>
    </source>
</evidence>
<comment type="caution">
    <text evidence="1">The sequence shown here is derived from an EMBL/GenBank/DDBJ whole genome shotgun (WGS) entry which is preliminary data.</text>
</comment>